<accession>A0A3S5AQY9</accession>
<evidence type="ECO:0000313" key="2">
    <source>
        <dbReference type="Proteomes" id="UP000784294"/>
    </source>
</evidence>
<comment type="caution">
    <text evidence="1">The sequence shown here is derived from an EMBL/GenBank/DDBJ whole genome shotgun (WGS) entry which is preliminary data.</text>
</comment>
<keyword evidence="2" id="KW-1185">Reference proteome</keyword>
<proteinExistence type="predicted"/>
<reference evidence="1" key="1">
    <citation type="submission" date="2018-11" db="EMBL/GenBank/DDBJ databases">
        <authorList>
            <consortium name="Pathogen Informatics"/>
        </authorList>
    </citation>
    <scope>NUCLEOTIDE SEQUENCE</scope>
</reference>
<dbReference type="Proteomes" id="UP000784294">
    <property type="component" value="Unassembled WGS sequence"/>
</dbReference>
<dbReference type="AlphaFoldDB" id="A0A3S5AQY9"/>
<dbReference type="EMBL" id="CAAALY010250233">
    <property type="protein sequence ID" value="VEL35614.1"/>
    <property type="molecule type" value="Genomic_DNA"/>
</dbReference>
<protein>
    <submittedName>
        <fullName evidence="1">Uncharacterized protein</fullName>
    </submittedName>
</protein>
<gene>
    <name evidence="1" type="ORF">PXEA_LOCUS29054</name>
</gene>
<organism evidence="1 2">
    <name type="scientific">Protopolystoma xenopodis</name>
    <dbReference type="NCBI Taxonomy" id="117903"/>
    <lineage>
        <taxon>Eukaryota</taxon>
        <taxon>Metazoa</taxon>
        <taxon>Spiralia</taxon>
        <taxon>Lophotrochozoa</taxon>
        <taxon>Platyhelminthes</taxon>
        <taxon>Monogenea</taxon>
        <taxon>Polyopisthocotylea</taxon>
        <taxon>Polystomatidea</taxon>
        <taxon>Polystomatidae</taxon>
        <taxon>Protopolystoma</taxon>
    </lineage>
</organism>
<evidence type="ECO:0000313" key="1">
    <source>
        <dbReference type="EMBL" id="VEL35614.1"/>
    </source>
</evidence>
<sequence length="94" mass="10511">MYSELILLKDHSHVDKSISVTKALRMPSRDVCARSLSSDSFQPTGQFRAELEAWLKSDLAWLHTYGRIGQGSCPNRRMAVLAGLEPLFIPPPTL</sequence>
<name>A0A3S5AQY9_9PLAT</name>